<feature type="transmembrane region" description="Helical" evidence="1">
    <location>
        <begin position="41"/>
        <end position="61"/>
    </location>
</feature>
<proteinExistence type="predicted"/>
<keyword evidence="1" id="KW-0472">Membrane</keyword>
<feature type="transmembrane region" description="Helical" evidence="1">
    <location>
        <begin position="178"/>
        <end position="197"/>
    </location>
</feature>
<evidence type="ECO:0000313" key="2">
    <source>
        <dbReference type="EMBL" id="SDB85270.1"/>
    </source>
</evidence>
<evidence type="ECO:0008006" key="4">
    <source>
        <dbReference type="Google" id="ProtNLM"/>
    </source>
</evidence>
<reference evidence="2 3" key="1">
    <citation type="submission" date="2016-06" db="EMBL/GenBank/DDBJ databases">
        <authorList>
            <person name="Olsen C.W."/>
            <person name="Carey S."/>
            <person name="Hinshaw L."/>
            <person name="Karasin A.I."/>
        </authorList>
    </citation>
    <scope>NUCLEOTIDE SEQUENCE [LARGE SCALE GENOMIC DNA]</scope>
    <source>
        <strain evidence="2 3">LZ-22</strain>
    </source>
</reference>
<feature type="transmembrane region" description="Helical" evidence="1">
    <location>
        <begin position="12"/>
        <end position="29"/>
    </location>
</feature>
<organism evidence="2 3">
    <name type="scientific">Raineyella antarctica</name>
    <dbReference type="NCBI Taxonomy" id="1577474"/>
    <lineage>
        <taxon>Bacteria</taxon>
        <taxon>Bacillati</taxon>
        <taxon>Actinomycetota</taxon>
        <taxon>Actinomycetes</taxon>
        <taxon>Propionibacteriales</taxon>
        <taxon>Propionibacteriaceae</taxon>
        <taxon>Raineyella</taxon>
    </lineage>
</organism>
<gene>
    <name evidence="2" type="ORF">GA0111570_10536</name>
</gene>
<sequence>MTGPAAAGRRQAWAVVGVLALPVAVVVALEQVLVGWALRDAGLLSASTLAPALGVGLVLALRRRLPGLRTQFDAHVDARVLRRGLVALLLVIGLLVAWNQLCLLLGWLSVPRIDPDAGLPFIARLGLYLPLAVAQESAWRGIVRPTLRATYGWIAAAVGTGLVWGLLTASTWRFGPGLGILAVVTTIGWSVLLASVLEEMRHGQLVVASLFQWGLMVALYLLLPEETGAWHGAVVLATTGVLAGAGAIWAYARSREGRGMAPYG</sequence>
<keyword evidence="1" id="KW-0812">Transmembrane</keyword>
<dbReference type="EMBL" id="FMYF01000005">
    <property type="protein sequence ID" value="SDB85270.1"/>
    <property type="molecule type" value="Genomic_DNA"/>
</dbReference>
<name>A0A1G6GTC6_9ACTN</name>
<dbReference type="Proteomes" id="UP000199086">
    <property type="component" value="Unassembled WGS sequence"/>
</dbReference>
<keyword evidence="3" id="KW-1185">Reference proteome</keyword>
<feature type="transmembrane region" description="Helical" evidence="1">
    <location>
        <begin position="85"/>
        <end position="109"/>
    </location>
</feature>
<dbReference type="RefSeq" id="WP_092609388.1">
    <property type="nucleotide sequence ID" value="NZ_FMYF01000005.1"/>
</dbReference>
<evidence type="ECO:0000256" key="1">
    <source>
        <dbReference type="SAM" id="Phobius"/>
    </source>
</evidence>
<evidence type="ECO:0000313" key="3">
    <source>
        <dbReference type="Proteomes" id="UP000199086"/>
    </source>
</evidence>
<keyword evidence="1" id="KW-1133">Transmembrane helix</keyword>
<feature type="transmembrane region" description="Helical" evidence="1">
    <location>
        <begin position="229"/>
        <end position="252"/>
    </location>
</feature>
<dbReference type="OrthoDB" id="3693644at2"/>
<dbReference type="STRING" id="1577474.GA0111570_10536"/>
<protein>
    <recommendedName>
        <fullName evidence="4">CAAX protease self-immunity</fullName>
    </recommendedName>
</protein>
<feature type="transmembrane region" description="Helical" evidence="1">
    <location>
        <begin position="204"/>
        <end position="223"/>
    </location>
</feature>
<dbReference type="AlphaFoldDB" id="A0A1G6GTC6"/>
<feature type="transmembrane region" description="Helical" evidence="1">
    <location>
        <begin position="121"/>
        <end position="139"/>
    </location>
</feature>
<accession>A0A1G6GTC6</accession>
<feature type="transmembrane region" description="Helical" evidence="1">
    <location>
        <begin position="151"/>
        <end position="172"/>
    </location>
</feature>